<evidence type="ECO:0000256" key="1">
    <source>
        <dbReference type="ARBA" id="ARBA00004651"/>
    </source>
</evidence>
<dbReference type="FunFam" id="3.40.50.300:FF:000221">
    <property type="entry name" value="Multidrug ABC transporter ATP-binding protein"/>
    <property type="match status" value="1"/>
</dbReference>
<evidence type="ECO:0000313" key="13">
    <source>
        <dbReference type="Proteomes" id="UP000886721"/>
    </source>
</evidence>
<keyword evidence="5" id="KW-0547">Nucleotide-binding</keyword>
<feature type="transmembrane region" description="Helical" evidence="9">
    <location>
        <begin position="20"/>
        <end position="43"/>
    </location>
</feature>
<dbReference type="PANTHER" id="PTHR24221:SF397">
    <property type="entry name" value="ABC TRANSPORTER, ATP-BINDING TRANSMEMBRANE PROTEIN"/>
    <property type="match status" value="1"/>
</dbReference>
<proteinExistence type="predicted"/>
<organism evidence="12 13">
    <name type="scientific">Candidatus Anaerostipes excrementavium</name>
    <dbReference type="NCBI Taxonomy" id="2838463"/>
    <lineage>
        <taxon>Bacteria</taxon>
        <taxon>Bacillati</taxon>
        <taxon>Bacillota</taxon>
        <taxon>Clostridia</taxon>
        <taxon>Lachnospirales</taxon>
        <taxon>Lachnospiraceae</taxon>
        <taxon>Anaerostipes</taxon>
    </lineage>
</organism>
<dbReference type="InterPro" id="IPR003439">
    <property type="entry name" value="ABC_transporter-like_ATP-bd"/>
</dbReference>
<dbReference type="InterPro" id="IPR039421">
    <property type="entry name" value="Type_1_exporter"/>
</dbReference>
<keyword evidence="2" id="KW-0813">Transport</keyword>
<evidence type="ECO:0000256" key="6">
    <source>
        <dbReference type="ARBA" id="ARBA00022840"/>
    </source>
</evidence>
<evidence type="ECO:0000259" key="11">
    <source>
        <dbReference type="PROSITE" id="PS50929"/>
    </source>
</evidence>
<keyword evidence="4 9" id="KW-0812">Transmembrane</keyword>
<dbReference type="AlphaFoldDB" id="A0A9D1WYC0"/>
<dbReference type="SMART" id="SM00382">
    <property type="entry name" value="AAA"/>
    <property type="match status" value="1"/>
</dbReference>
<dbReference type="PANTHER" id="PTHR24221">
    <property type="entry name" value="ATP-BINDING CASSETTE SUB-FAMILY B"/>
    <property type="match status" value="1"/>
</dbReference>
<dbReference type="InterPro" id="IPR027417">
    <property type="entry name" value="P-loop_NTPase"/>
</dbReference>
<feature type="domain" description="ABC transmembrane type-1" evidence="11">
    <location>
        <begin position="20"/>
        <end position="273"/>
    </location>
</feature>
<dbReference type="GO" id="GO:0140359">
    <property type="term" value="F:ABC-type transporter activity"/>
    <property type="evidence" value="ECO:0007669"/>
    <property type="project" value="InterPro"/>
</dbReference>
<dbReference type="InterPro" id="IPR011527">
    <property type="entry name" value="ABC1_TM_dom"/>
</dbReference>
<reference evidence="12" key="1">
    <citation type="journal article" date="2021" name="PeerJ">
        <title>Extensive microbial diversity within the chicken gut microbiome revealed by metagenomics and culture.</title>
        <authorList>
            <person name="Gilroy R."/>
            <person name="Ravi A."/>
            <person name="Getino M."/>
            <person name="Pursley I."/>
            <person name="Horton D.L."/>
            <person name="Alikhan N.F."/>
            <person name="Baker D."/>
            <person name="Gharbi K."/>
            <person name="Hall N."/>
            <person name="Watson M."/>
            <person name="Adriaenssens E.M."/>
            <person name="Foster-Nyarko E."/>
            <person name="Jarju S."/>
            <person name="Secka A."/>
            <person name="Antonio M."/>
            <person name="Oren A."/>
            <person name="Chaudhuri R.R."/>
            <person name="La Ragione R."/>
            <person name="Hildebrand F."/>
            <person name="Pallen M.J."/>
        </authorList>
    </citation>
    <scope>NUCLEOTIDE SEQUENCE</scope>
    <source>
        <strain evidence="12">CHK191-13928</strain>
    </source>
</reference>
<feature type="transmembrane region" description="Helical" evidence="9">
    <location>
        <begin position="63"/>
        <end position="88"/>
    </location>
</feature>
<comment type="subcellular location">
    <subcellularLocation>
        <location evidence="1">Cell membrane</location>
        <topology evidence="1">Multi-pass membrane protein</topology>
    </subcellularLocation>
</comment>
<sequence length="587" mass="66325">MSVLKSLFAYAGRHKYLTMLSLLFSLISAVFLLMPFLWIWKVVEEVLKVYPDFTQAADAAKYGWYALFCAAAGILIYVVSLLCSHLAAFRIASNMRKAAMHHVVTLPLGYFSKEGSGKLRKIIDESAASTETYLAHQLPDSVQLMTTIVVVFVCLFVFNWRFGVAAFAALLFAFLNMMKMVGSGLQQSMKAYMDALERMSNEAVEYIRGIPVVKTFQQTVYSFERFYQAIKKYEKFSLGYTIQMRMPMTLFTTMINSIFAFLIGTMILLLTYGFDGRALMPDFLFYVIFTPIVAVTANKMMFASENNMLAKDAVERIESITKEESFLYPKTSQNMKNHDVEFDHVSFAYPGSTAEVIRDVSLKIRENTTVAFVGKSGGGKSTLVSLIPRFYDVTKGAIRIGGVNVKDLEEDTLMDQISFVFQDHHLLKKSLRENIRLGFDAEDQEVLKAAKKAQCMDIIEKFSQGLDTEIGSKGVYLSGGETQRVTLARAILKNAPILLLDEATAYADSDNELQMQKAIMELSKNKTTIMIAHRLSTIVNVDCIYVMDEGRIIEQGSHKELLKMDGEYARMWRQYSQSVDWKVGERA</sequence>
<keyword evidence="3" id="KW-1003">Cell membrane</keyword>
<accession>A0A9D1WYC0</accession>
<keyword evidence="7 9" id="KW-1133">Transmembrane helix</keyword>
<dbReference type="Gene3D" id="3.40.50.300">
    <property type="entry name" value="P-loop containing nucleotide triphosphate hydrolases"/>
    <property type="match status" value="1"/>
</dbReference>
<dbReference type="Gene3D" id="1.20.1560.10">
    <property type="entry name" value="ABC transporter type 1, transmembrane domain"/>
    <property type="match status" value="1"/>
</dbReference>
<feature type="transmembrane region" description="Helical" evidence="9">
    <location>
        <begin position="250"/>
        <end position="271"/>
    </location>
</feature>
<dbReference type="PROSITE" id="PS50929">
    <property type="entry name" value="ABC_TM1F"/>
    <property type="match status" value="1"/>
</dbReference>
<evidence type="ECO:0000256" key="8">
    <source>
        <dbReference type="ARBA" id="ARBA00023136"/>
    </source>
</evidence>
<gene>
    <name evidence="12" type="ORF">H9735_13200</name>
</gene>
<dbReference type="Proteomes" id="UP000886721">
    <property type="component" value="Unassembled WGS sequence"/>
</dbReference>
<dbReference type="GO" id="GO:0016887">
    <property type="term" value="F:ATP hydrolysis activity"/>
    <property type="evidence" value="ECO:0007669"/>
    <property type="project" value="InterPro"/>
</dbReference>
<evidence type="ECO:0000256" key="5">
    <source>
        <dbReference type="ARBA" id="ARBA00022741"/>
    </source>
</evidence>
<dbReference type="InterPro" id="IPR003593">
    <property type="entry name" value="AAA+_ATPase"/>
</dbReference>
<evidence type="ECO:0000256" key="4">
    <source>
        <dbReference type="ARBA" id="ARBA00022692"/>
    </source>
</evidence>
<comment type="caution">
    <text evidence="12">The sequence shown here is derived from an EMBL/GenBank/DDBJ whole genome shotgun (WGS) entry which is preliminary data.</text>
</comment>
<dbReference type="InterPro" id="IPR036640">
    <property type="entry name" value="ABC1_TM_sf"/>
</dbReference>
<evidence type="ECO:0000259" key="10">
    <source>
        <dbReference type="PROSITE" id="PS50893"/>
    </source>
</evidence>
<protein>
    <submittedName>
        <fullName evidence="12">ABC transporter ATP-binding protein/permease</fullName>
    </submittedName>
</protein>
<dbReference type="PROSITE" id="PS50893">
    <property type="entry name" value="ABC_TRANSPORTER_2"/>
    <property type="match status" value="1"/>
</dbReference>
<evidence type="ECO:0000256" key="3">
    <source>
        <dbReference type="ARBA" id="ARBA00022475"/>
    </source>
</evidence>
<feature type="domain" description="ABC transporter" evidence="10">
    <location>
        <begin position="340"/>
        <end position="574"/>
    </location>
</feature>
<dbReference type="GO" id="GO:0034040">
    <property type="term" value="F:ATPase-coupled lipid transmembrane transporter activity"/>
    <property type="evidence" value="ECO:0007669"/>
    <property type="project" value="TreeGrafter"/>
</dbReference>
<dbReference type="EMBL" id="DXEM01000039">
    <property type="protein sequence ID" value="HIX69060.1"/>
    <property type="molecule type" value="Genomic_DNA"/>
</dbReference>
<dbReference type="GO" id="GO:0005886">
    <property type="term" value="C:plasma membrane"/>
    <property type="evidence" value="ECO:0007669"/>
    <property type="project" value="UniProtKB-SubCell"/>
</dbReference>
<name>A0A9D1WYC0_9FIRM</name>
<dbReference type="Pfam" id="PF00005">
    <property type="entry name" value="ABC_tran"/>
    <property type="match status" value="1"/>
</dbReference>
<evidence type="ECO:0000256" key="9">
    <source>
        <dbReference type="SAM" id="Phobius"/>
    </source>
</evidence>
<evidence type="ECO:0000256" key="7">
    <source>
        <dbReference type="ARBA" id="ARBA00022989"/>
    </source>
</evidence>
<keyword evidence="6 12" id="KW-0067">ATP-binding</keyword>
<evidence type="ECO:0000256" key="2">
    <source>
        <dbReference type="ARBA" id="ARBA00022448"/>
    </source>
</evidence>
<dbReference type="GO" id="GO:0005524">
    <property type="term" value="F:ATP binding"/>
    <property type="evidence" value="ECO:0007669"/>
    <property type="project" value="UniProtKB-KW"/>
</dbReference>
<dbReference type="Pfam" id="PF00664">
    <property type="entry name" value="ABC_membrane"/>
    <property type="match status" value="1"/>
</dbReference>
<keyword evidence="8 9" id="KW-0472">Membrane</keyword>
<dbReference type="SUPFAM" id="SSF90123">
    <property type="entry name" value="ABC transporter transmembrane region"/>
    <property type="match status" value="1"/>
</dbReference>
<feature type="transmembrane region" description="Helical" evidence="9">
    <location>
        <begin position="283"/>
        <end position="302"/>
    </location>
</feature>
<evidence type="ECO:0000313" key="12">
    <source>
        <dbReference type="EMBL" id="HIX69060.1"/>
    </source>
</evidence>
<dbReference type="SUPFAM" id="SSF52540">
    <property type="entry name" value="P-loop containing nucleoside triphosphate hydrolases"/>
    <property type="match status" value="1"/>
</dbReference>
<reference evidence="12" key="2">
    <citation type="submission" date="2021-04" db="EMBL/GenBank/DDBJ databases">
        <authorList>
            <person name="Gilroy R."/>
        </authorList>
    </citation>
    <scope>NUCLEOTIDE SEQUENCE</scope>
    <source>
        <strain evidence="12">CHK191-13928</strain>
    </source>
</reference>